<gene>
    <name evidence="1" type="ORF">PGLA1383_LOCUS45774</name>
</gene>
<dbReference type="EMBL" id="CAJNNV010029618">
    <property type="protein sequence ID" value="CAE8629240.1"/>
    <property type="molecule type" value="Genomic_DNA"/>
</dbReference>
<sequence>MLGAAGIMGDAWLQGMASHHPEANVSFIGTFPGIVATGLVETSKTFPEWLRPFLGNAEKLIAISPEKSGVLHTTILSSPNPAQRPVTYFNSNLEGRLTNGLAYDADFVQWLWSFLEDTVARHGAAAELGDMTHNTLVV</sequence>
<evidence type="ECO:0000313" key="2">
    <source>
        <dbReference type="Proteomes" id="UP000654075"/>
    </source>
</evidence>
<keyword evidence="2" id="KW-1185">Reference proteome</keyword>
<dbReference type="AlphaFoldDB" id="A0A813GU13"/>
<comment type="caution">
    <text evidence="1">The sequence shown here is derived from an EMBL/GenBank/DDBJ whole genome shotgun (WGS) entry which is preliminary data.</text>
</comment>
<name>A0A813GU13_POLGL</name>
<evidence type="ECO:0000313" key="1">
    <source>
        <dbReference type="EMBL" id="CAE8629240.1"/>
    </source>
</evidence>
<reference evidence="1" key="1">
    <citation type="submission" date="2021-02" db="EMBL/GenBank/DDBJ databases">
        <authorList>
            <person name="Dougan E. K."/>
            <person name="Rhodes N."/>
            <person name="Thang M."/>
            <person name="Chan C."/>
        </authorList>
    </citation>
    <scope>NUCLEOTIDE SEQUENCE</scope>
</reference>
<dbReference type="Proteomes" id="UP000654075">
    <property type="component" value="Unassembled WGS sequence"/>
</dbReference>
<proteinExistence type="predicted"/>
<organism evidence="1 2">
    <name type="scientific">Polarella glacialis</name>
    <name type="common">Dinoflagellate</name>
    <dbReference type="NCBI Taxonomy" id="89957"/>
    <lineage>
        <taxon>Eukaryota</taxon>
        <taxon>Sar</taxon>
        <taxon>Alveolata</taxon>
        <taxon>Dinophyceae</taxon>
        <taxon>Suessiales</taxon>
        <taxon>Suessiaceae</taxon>
        <taxon>Polarella</taxon>
    </lineage>
</organism>
<protein>
    <submittedName>
        <fullName evidence="1">Uncharacterized protein</fullName>
    </submittedName>
</protein>
<accession>A0A813GU13</accession>